<dbReference type="AlphaFoldDB" id="A0AAD1X4W8"/>
<reference evidence="3" key="1">
    <citation type="submission" date="2023-07" db="EMBL/GenBank/DDBJ databases">
        <authorList>
            <consortium name="AG Swart"/>
            <person name="Singh M."/>
            <person name="Singh A."/>
            <person name="Seah K."/>
            <person name="Emmerich C."/>
        </authorList>
    </citation>
    <scope>NUCLEOTIDE SEQUENCE</scope>
    <source>
        <strain evidence="3">DP1</strain>
    </source>
</reference>
<organism evidence="3 4">
    <name type="scientific">Euplotes crassus</name>
    <dbReference type="NCBI Taxonomy" id="5936"/>
    <lineage>
        <taxon>Eukaryota</taxon>
        <taxon>Sar</taxon>
        <taxon>Alveolata</taxon>
        <taxon>Ciliophora</taxon>
        <taxon>Intramacronucleata</taxon>
        <taxon>Spirotrichea</taxon>
        <taxon>Hypotrichia</taxon>
        <taxon>Euplotida</taxon>
        <taxon>Euplotidae</taxon>
        <taxon>Moneuplotes</taxon>
    </lineage>
</organism>
<feature type="region of interest" description="Disordered" evidence="2">
    <location>
        <begin position="421"/>
        <end position="442"/>
    </location>
</feature>
<name>A0AAD1X4W8_EUPCR</name>
<evidence type="ECO:0000256" key="2">
    <source>
        <dbReference type="SAM" id="MobiDB-lite"/>
    </source>
</evidence>
<keyword evidence="4" id="KW-1185">Reference proteome</keyword>
<evidence type="ECO:0000256" key="1">
    <source>
        <dbReference type="SAM" id="Coils"/>
    </source>
</evidence>
<accession>A0AAD1X4W8</accession>
<feature type="compositionally biased region" description="Basic and acidic residues" evidence="2">
    <location>
        <begin position="421"/>
        <end position="433"/>
    </location>
</feature>
<protein>
    <submittedName>
        <fullName evidence="3">Uncharacterized protein</fullName>
    </submittedName>
</protein>
<feature type="coiled-coil region" evidence="1">
    <location>
        <begin position="68"/>
        <end position="144"/>
    </location>
</feature>
<evidence type="ECO:0000313" key="3">
    <source>
        <dbReference type="EMBL" id="CAI2360869.1"/>
    </source>
</evidence>
<sequence>MLKRRKNKKEVIEEPTEKKNFEIVLDHLRGQLHNLEGKHNFHYSEDLGHLLDAKVNEISTNLKEGKVYDDQEQIFEKSEEKAQQYLAKIKKLRADFKKQDIYKNLLKLGMKDNALMYKEIEERMERLNKEIPRLTMSAENLDLELEMEEQVGIASVRKVKNLISLTGKQAEDEEEAKKMNEKAQEFIKKKEEEWKNIAKKRKSRIRKQQLLEQKYKEEQEKKRLEELEKRKEKVIQQCKESEDKRLQHQKEREAKKGPVILDRDYMHEKLQKKYHDQFVVPSLEQKKMQLENLRNFHKPINREELDEHEKKFLETLKLKQDEKRLKREREYKEWGIGNNNPKKYITKTLKQTLERNREVKETEEAEELKIKQRAKKMEDYAKLVKQMHWPEVSPKKREEMKKLRNSVEYKKGLKKSRFSARDLHHGTDTEKMSAKHRHTKSQAKINWKKFHNPMIPKEQPKRTPIITDYLLERRVKRDNKEYDDMMDDPKTPTNPALDWKSVLNMAYNNKEYSGIVREKAKVIESNAMMKRKTALITDDIEGETKANDMLIDALEAKLSILDKI</sequence>
<keyword evidence="1" id="KW-0175">Coiled coil</keyword>
<dbReference type="Proteomes" id="UP001295684">
    <property type="component" value="Unassembled WGS sequence"/>
</dbReference>
<evidence type="ECO:0000313" key="4">
    <source>
        <dbReference type="Proteomes" id="UP001295684"/>
    </source>
</evidence>
<feature type="coiled-coil region" evidence="1">
    <location>
        <begin position="169"/>
        <end position="251"/>
    </location>
</feature>
<proteinExistence type="predicted"/>
<comment type="caution">
    <text evidence="3">The sequence shown here is derived from an EMBL/GenBank/DDBJ whole genome shotgun (WGS) entry which is preliminary data.</text>
</comment>
<gene>
    <name evidence="3" type="ORF">ECRASSUSDP1_LOCUS2176</name>
</gene>
<dbReference type="EMBL" id="CAMPGE010002063">
    <property type="protein sequence ID" value="CAI2360869.1"/>
    <property type="molecule type" value="Genomic_DNA"/>
</dbReference>